<dbReference type="EMBL" id="CP026100">
    <property type="protein sequence ID" value="AYV49484.1"/>
    <property type="molecule type" value="Genomic_DNA"/>
</dbReference>
<evidence type="ECO:0000259" key="1">
    <source>
        <dbReference type="Pfam" id="PF00248"/>
    </source>
</evidence>
<evidence type="ECO:0000313" key="3">
    <source>
        <dbReference type="EMBL" id="PLR20683.1"/>
    </source>
</evidence>
<protein>
    <submittedName>
        <fullName evidence="3">Bifunctional regulator KidO</fullName>
    </submittedName>
</protein>
<name>A0A2N5D3S0_9CAUL</name>
<dbReference type="InterPro" id="IPR036812">
    <property type="entry name" value="NAD(P)_OxRdtase_dom_sf"/>
</dbReference>
<dbReference type="RefSeq" id="WP_101711318.1">
    <property type="nucleotide sequence ID" value="NZ_CP026100.1"/>
</dbReference>
<dbReference type="PANTHER" id="PTHR43312">
    <property type="entry name" value="D-THREO-ALDOSE 1-DEHYDROGENASE"/>
    <property type="match status" value="1"/>
</dbReference>
<evidence type="ECO:0000313" key="4">
    <source>
        <dbReference type="Proteomes" id="UP000234483"/>
    </source>
</evidence>
<dbReference type="Proteomes" id="UP000234483">
    <property type="component" value="Unassembled WGS sequence"/>
</dbReference>
<dbReference type="Proteomes" id="UP000281192">
    <property type="component" value="Chromosome"/>
</dbReference>
<keyword evidence="5" id="KW-1185">Reference proteome</keyword>
<dbReference type="OrthoDB" id="9773828at2"/>
<evidence type="ECO:0000313" key="5">
    <source>
        <dbReference type="Proteomes" id="UP000281192"/>
    </source>
</evidence>
<dbReference type="NCBIfam" id="NF011432">
    <property type="entry name" value="PRK14863.1"/>
    <property type="match status" value="1"/>
</dbReference>
<reference evidence="2 5" key="2">
    <citation type="submission" date="2018-01" db="EMBL/GenBank/DDBJ databases">
        <title>Complete genome sequence of Caulobacter flavus RHGG3.</title>
        <authorList>
            <person name="Yang E."/>
        </authorList>
    </citation>
    <scope>NUCLEOTIDE SEQUENCE [LARGE SCALE GENOMIC DNA]</scope>
    <source>
        <strain evidence="2 5">RHGG3</strain>
    </source>
</reference>
<dbReference type="KEGG" id="cfh:C1707_07210"/>
<dbReference type="AlphaFoldDB" id="A0A2N5D3S0"/>
<dbReference type="InterPro" id="IPR053135">
    <property type="entry name" value="AKR2_Oxidoreductase"/>
</dbReference>
<dbReference type="SUPFAM" id="SSF51430">
    <property type="entry name" value="NAD(P)-linked oxidoreductase"/>
    <property type="match status" value="1"/>
</dbReference>
<dbReference type="EMBL" id="PJRQ01000005">
    <property type="protein sequence ID" value="PLR20683.1"/>
    <property type="molecule type" value="Genomic_DNA"/>
</dbReference>
<organism evidence="3 4">
    <name type="scientific">Caulobacter flavus</name>
    <dbReference type="NCBI Taxonomy" id="1679497"/>
    <lineage>
        <taxon>Bacteria</taxon>
        <taxon>Pseudomonadati</taxon>
        <taxon>Pseudomonadota</taxon>
        <taxon>Alphaproteobacteria</taxon>
        <taxon>Caulobacterales</taxon>
        <taxon>Caulobacteraceae</taxon>
        <taxon>Caulobacter</taxon>
    </lineage>
</organism>
<dbReference type="InterPro" id="IPR023210">
    <property type="entry name" value="NADP_OxRdtase_dom"/>
</dbReference>
<dbReference type="Pfam" id="PF00248">
    <property type="entry name" value="Aldo_ket_red"/>
    <property type="match status" value="1"/>
</dbReference>
<accession>A0A2N5D3S0</accession>
<dbReference type="CDD" id="cd19097">
    <property type="entry name" value="AKR_unchar"/>
    <property type="match status" value="1"/>
</dbReference>
<feature type="domain" description="NADP-dependent oxidoreductase" evidence="1">
    <location>
        <begin position="24"/>
        <end position="275"/>
    </location>
</feature>
<sequence length="291" mass="31060">MSLTVSKLGLAAAQFGLDGMNASPRSRSPEVEARDILNIAARARLSVLDVSGVYGRSESVLGDLIPRPVSCRVTLAAARADRGPDFVEAEARGSLRRLGLERADTIVVQSPSELFGVHGPAMWDRLLRLREQGLFRNIGISAHATDDPVGVARRFKPDIIQAPASLLDQRLLADGSLQRIAGMGVEVQLRSIFLNGLLFLPPDRVPAQLKGASGRLSRVRRMIAEGRSDPLQAALGFALSRPEASAVIVGVTSAAELSAVVAAASSPPPDLDWDEMAIDDPVALDPRRWVA</sequence>
<reference evidence="3 4" key="1">
    <citation type="submission" date="2017-12" db="EMBL/GenBank/DDBJ databases">
        <title>The genome sequence of Caulobacter flavus CGMCC1 15093.</title>
        <authorList>
            <person name="Gao J."/>
            <person name="Mao X."/>
            <person name="Sun J."/>
        </authorList>
    </citation>
    <scope>NUCLEOTIDE SEQUENCE [LARGE SCALE GENOMIC DNA]</scope>
    <source>
        <strain evidence="3 4">CGMCC1 15093</strain>
    </source>
</reference>
<dbReference type="Gene3D" id="3.20.20.100">
    <property type="entry name" value="NADP-dependent oxidoreductase domain"/>
    <property type="match status" value="1"/>
</dbReference>
<gene>
    <name evidence="2" type="ORF">C1707_07210</name>
    <name evidence="3" type="ORF">CFHF_01680</name>
</gene>
<proteinExistence type="predicted"/>
<evidence type="ECO:0000313" key="2">
    <source>
        <dbReference type="EMBL" id="AYV49484.1"/>
    </source>
</evidence>
<dbReference type="PANTHER" id="PTHR43312:SF1">
    <property type="entry name" value="NADP-DEPENDENT OXIDOREDUCTASE DOMAIN-CONTAINING PROTEIN"/>
    <property type="match status" value="1"/>
</dbReference>